<gene>
    <name evidence="4" type="ORF">EHR08_17155</name>
</gene>
<dbReference type="SUPFAM" id="SSF52540">
    <property type="entry name" value="P-loop containing nucleoside triphosphate hydrolases"/>
    <property type="match status" value="1"/>
</dbReference>
<dbReference type="EMBL" id="RQHU01000022">
    <property type="protein sequence ID" value="TGN11620.1"/>
    <property type="molecule type" value="Genomic_DNA"/>
</dbReference>
<proteinExistence type="predicted"/>
<name>A0A6H3NRV4_9LEPT</name>
<dbReference type="GO" id="GO:0016787">
    <property type="term" value="F:hydrolase activity"/>
    <property type="evidence" value="ECO:0007669"/>
    <property type="project" value="UniProtKB-KW"/>
</dbReference>
<dbReference type="InterPro" id="IPR049730">
    <property type="entry name" value="SNF2/RAD54-like_C"/>
</dbReference>
<feature type="coiled-coil region" evidence="2">
    <location>
        <begin position="534"/>
        <end position="597"/>
    </location>
</feature>
<keyword evidence="2" id="KW-0175">Coiled coil</keyword>
<dbReference type="Pfam" id="PF00271">
    <property type="entry name" value="Helicase_C"/>
    <property type="match status" value="1"/>
</dbReference>
<evidence type="ECO:0000313" key="4">
    <source>
        <dbReference type="EMBL" id="TGN11620.1"/>
    </source>
</evidence>
<dbReference type="PANTHER" id="PTHR45766">
    <property type="entry name" value="DNA ANNEALING HELICASE AND ENDONUCLEASE ZRANB3 FAMILY MEMBER"/>
    <property type="match status" value="1"/>
</dbReference>
<dbReference type="CDD" id="cd18793">
    <property type="entry name" value="SF2_C_SNF"/>
    <property type="match status" value="1"/>
</dbReference>
<organism evidence="4 5">
    <name type="scientific">Leptospira bandrabouensis</name>
    <dbReference type="NCBI Taxonomy" id="2484903"/>
    <lineage>
        <taxon>Bacteria</taxon>
        <taxon>Pseudomonadati</taxon>
        <taxon>Spirochaetota</taxon>
        <taxon>Spirochaetia</taxon>
        <taxon>Leptospirales</taxon>
        <taxon>Leptospiraceae</taxon>
        <taxon>Leptospira</taxon>
    </lineage>
</organism>
<feature type="non-terminal residue" evidence="4">
    <location>
        <position position="1"/>
    </location>
</feature>
<keyword evidence="5" id="KW-1185">Reference proteome</keyword>
<evidence type="ECO:0000259" key="3">
    <source>
        <dbReference type="PROSITE" id="PS51194"/>
    </source>
</evidence>
<evidence type="ECO:0000313" key="5">
    <source>
        <dbReference type="Proteomes" id="UP000297649"/>
    </source>
</evidence>
<comment type="caution">
    <text evidence="4">The sequence shown here is derived from an EMBL/GenBank/DDBJ whole genome shotgun (WGS) entry which is preliminary data.</text>
</comment>
<sequence length="636" mass="74407">EEERDNDQELEEVTRSNNLVIGGWFRSFVSQTQKELKAVDDALIAIGMEKPNEKPKEDQRLSQLISIIERDLRQGKEWKSRERLIVFTEYKTTLDYLENALKEKYPENGNIQILYGGMKSEDREKIKSAFNDPNSSARILIGTDAASEGLNLQETAYRLLHFDIPWNPSRLEQRNGRLDRHGQSRDVIVYHFTSNDSSDLKFLARVVEKVNQIREDLGLVGQVFDRSFQRVFEDEGDRNAEIAIQELEGLGKEVQDFKSKMNLDVLNFEAKANDFYNVNSWFEKKADLTEKAIQETFLEAIANQNSNKENVLKLDTDSDIYRIQTSQLNSDWKTSISNSLGNELGSIPAIAFNANAFIKIEDGREVYRPRRDTVLMHLGHPLLRKAMGYFSRLRYPDKDGYFHRRWTVTQSTAPKEFSDAEFTIFVTTEEIAYNELRETLHNWVRTTAIVVKGEKELSRYEWDASMGNTQPILGETEKKNMVEKAKDIWGSWEEVVQKFLKVEEENISSKIESYLRDELKKSKEFEKETYDSRIKELQKTIELNTTEKRKKELEDMRKSLSQLALFDEVTRDDKRNIQDLEEEIKRTQQQYRNLITYLKSEKNRVLEEIVPKRYKLSDLVKVYPVGIEISFHRGEK</sequence>
<keyword evidence="1" id="KW-0378">Hydrolase</keyword>
<evidence type="ECO:0000256" key="1">
    <source>
        <dbReference type="ARBA" id="ARBA00022801"/>
    </source>
</evidence>
<dbReference type="InterPro" id="IPR001650">
    <property type="entry name" value="Helicase_C-like"/>
</dbReference>
<dbReference type="PANTHER" id="PTHR45766:SF6">
    <property type="entry name" value="SWI_SNF-RELATED MATRIX-ASSOCIATED ACTIN-DEPENDENT REGULATOR OF CHROMATIN SUBFAMILY A-LIKE PROTEIN 1"/>
    <property type="match status" value="1"/>
</dbReference>
<protein>
    <recommendedName>
        <fullName evidence="3">Helicase C-terminal domain-containing protein</fullName>
    </recommendedName>
</protein>
<dbReference type="Gene3D" id="3.40.50.300">
    <property type="entry name" value="P-loop containing nucleotide triphosphate hydrolases"/>
    <property type="match status" value="1"/>
</dbReference>
<dbReference type="PROSITE" id="PS51194">
    <property type="entry name" value="HELICASE_CTER"/>
    <property type="match status" value="1"/>
</dbReference>
<evidence type="ECO:0000256" key="2">
    <source>
        <dbReference type="SAM" id="Coils"/>
    </source>
</evidence>
<dbReference type="RefSeq" id="WP_280525393.1">
    <property type="nucleotide sequence ID" value="NZ_RQHU01000022.1"/>
</dbReference>
<dbReference type="Proteomes" id="UP000297649">
    <property type="component" value="Unassembled WGS sequence"/>
</dbReference>
<dbReference type="SMART" id="SM00490">
    <property type="entry name" value="HELICc"/>
    <property type="match status" value="1"/>
</dbReference>
<dbReference type="InterPro" id="IPR027417">
    <property type="entry name" value="P-loop_NTPase"/>
</dbReference>
<feature type="domain" description="Helicase C-terminal" evidence="3">
    <location>
        <begin position="60"/>
        <end position="232"/>
    </location>
</feature>
<accession>A0A6H3NRV4</accession>
<reference evidence="4" key="1">
    <citation type="journal article" date="2019" name="PLoS Negl. Trop. Dis.">
        <title>Revisiting the worldwide diversity of Leptospira species in the environment.</title>
        <authorList>
            <person name="Vincent A.T."/>
            <person name="Schiettekatte O."/>
            <person name="Bourhy P."/>
            <person name="Veyrier F.J."/>
            <person name="Picardeau M."/>
        </authorList>
    </citation>
    <scope>NUCLEOTIDE SEQUENCE [LARGE SCALE GENOMIC DNA]</scope>
    <source>
        <strain evidence="4">201601109</strain>
    </source>
</reference>
<dbReference type="AlphaFoldDB" id="A0A6H3NRV4"/>